<reference evidence="2 3" key="1">
    <citation type="journal article" date="2019" name="Int. J. Syst. Evol. Microbiol.">
        <title>The Global Catalogue of Microorganisms (GCM) 10K type strain sequencing project: providing services to taxonomists for standard genome sequencing and annotation.</title>
        <authorList>
            <consortium name="The Broad Institute Genomics Platform"/>
            <consortium name="The Broad Institute Genome Sequencing Center for Infectious Disease"/>
            <person name="Wu L."/>
            <person name="Ma J."/>
        </authorList>
    </citation>
    <scope>NUCLEOTIDE SEQUENCE [LARGE SCALE GENOMIC DNA]</scope>
    <source>
        <strain evidence="2 3">NBRC 111368</strain>
    </source>
</reference>
<proteinExistence type="predicted"/>
<keyword evidence="3" id="KW-1185">Reference proteome</keyword>
<comment type="caution">
    <text evidence="2">The sequence shown here is derived from an EMBL/GenBank/DDBJ whole genome shotgun (WGS) entry which is preliminary data.</text>
</comment>
<keyword evidence="1" id="KW-1133">Transmembrane helix</keyword>
<name>A0ABD5RV49_9EURY</name>
<sequence>MNREDKLLYGGLAVLLVTYLDLVLPVEFSNEVELALLSVALVLVLSSLVVRLRSTDR</sequence>
<evidence type="ECO:0000313" key="3">
    <source>
        <dbReference type="Proteomes" id="UP001596328"/>
    </source>
</evidence>
<organism evidence="2 3">
    <name type="scientific">Halobium palmae</name>
    <dbReference type="NCBI Taxonomy" id="1776492"/>
    <lineage>
        <taxon>Archaea</taxon>
        <taxon>Methanobacteriati</taxon>
        <taxon>Methanobacteriota</taxon>
        <taxon>Stenosarchaea group</taxon>
        <taxon>Halobacteria</taxon>
        <taxon>Halobacteriales</taxon>
        <taxon>Haloferacaceae</taxon>
        <taxon>Halobium</taxon>
    </lineage>
</organism>
<keyword evidence="1" id="KW-0812">Transmembrane</keyword>
<feature type="transmembrane region" description="Helical" evidence="1">
    <location>
        <begin position="34"/>
        <end position="52"/>
    </location>
</feature>
<accession>A0ABD5RV49</accession>
<gene>
    <name evidence="2" type="ORF">ACFQE1_02035</name>
</gene>
<dbReference type="AlphaFoldDB" id="A0ABD5RV49"/>
<evidence type="ECO:0000256" key="1">
    <source>
        <dbReference type="SAM" id="Phobius"/>
    </source>
</evidence>
<feature type="transmembrane region" description="Helical" evidence="1">
    <location>
        <begin position="7"/>
        <end position="28"/>
    </location>
</feature>
<keyword evidence="1" id="KW-0472">Membrane</keyword>
<protein>
    <submittedName>
        <fullName evidence="2">Uncharacterized protein</fullName>
    </submittedName>
</protein>
<evidence type="ECO:0000313" key="2">
    <source>
        <dbReference type="EMBL" id="MFC6723190.1"/>
    </source>
</evidence>
<dbReference type="EMBL" id="JBHSWU010000007">
    <property type="protein sequence ID" value="MFC6723190.1"/>
    <property type="molecule type" value="Genomic_DNA"/>
</dbReference>
<dbReference type="Proteomes" id="UP001596328">
    <property type="component" value="Unassembled WGS sequence"/>
</dbReference>